<dbReference type="GO" id="GO:0008696">
    <property type="term" value="F:4-amino-4-deoxychorismate lyase activity"/>
    <property type="evidence" value="ECO:0007669"/>
    <property type="project" value="UniProtKB-EC"/>
</dbReference>
<keyword evidence="1" id="KW-0456">Lyase</keyword>
<dbReference type="EMBL" id="BBMT01000025">
    <property type="protein sequence ID" value="GAL38062.1"/>
    <property type="molecule type" value="Genomic_DNA"/>
</dbReference>
<sequence length="61" mass="6958">MKRMERALEALRIEPVEWHALREDIESRALPHPQAGIKLHVSRGEGGRGYSAKLNQVLSLR</sequence>
<gene>
    <name evidence="1" type="ORF">JCM19240_3799</name>
</gene>
<dbReference type="EC" id="4.1.3.38" evidence="1"/>
<dbReference type="InterPro" id="IPR043131">
    <property type="entry name" value="BCAT-like_N"/>
</dbReference>
<dbReference type="Proteomes" id="UP000029224">
    <property type="component" value="Unassembled WGS sequence"/>
</dbReference>
<dbReference type="InterPro" id="IPR036038">
    <property type="entry name" value="Aminotransferase-like"/>
</dbReference>
<reference evidence="1 2" key="1">
    <citation type="submission" date="2014-09" db="EMBL/GenBank/DDBJ databases">
        <title>Vibrio maritimus JCM 19240. (C210) whole genome shotgun sequence.</title>
        <authorList>
            <person name="Sawabe T."/>
            <person name="Meirelles P."/>
            <person name="Nakanishi M."/>
            <person name="Sayaka M."/>
            <person name="Hattori M."/>
            <person name="Ohkuma M."/>
        </authorList>
    </citation>
    <scope>NUCLEOTIDE SEQUENCE [LARGE SCALE GENOMIC DNA]</scope>
    <source>
        <strain evidence="1 2">JCM 19240</strain>
    </source>
</reference>
<comment type="caution">
    <text evidence="1">The sequence shown here is derived from an EMBL/GenBank/DDBJ whole genome shotgun (WGS) entry which is preliminary data.</text>
</comment>
<name>A0A090U5E6_9VIBR</name>
<keyword evidence="2" id="KW-1185">Reference proteome</keyword>
<dbReference type="Gene3D" id="3.30.470.10">
    <property type="match status" value="1"/>
</dbReference>
<proteinExistence type="predicted"/>
<organism evidence="1 2">
    <name type="scientific">Vibrio maritimus</name>
    <dbReference type="NCBI Taxonomy" id="990268"/>
    <lineage>
        <taxon>Bacteria</taxon>
        <taxon>Pseudomonadati</taxon>
        <taxon>Pseudomonadota</taxon>
        <taxon>Gammaproteobacteria</taxon>
        <taxon>Vibrionales</taxon>
        <taxon>Vibrionaceae</taxon>
        <taxon>Vibrio</taxon>
    </lineage>
</organism>
<protein>
    <submittedName>
        <fullName evidence="1">Aminodeoxychorismate lyase</fullName>
        <ecNumber evidence="1">4.1.3.38</ecNumber>
    </submittedName>
</protein>
<evidence type="ECO:0000313" key="1">
    <source>
        <dbReference type="EMBL" id="GAL38062.1"/>
    </source>
</evidence>
<accession>A0A090U5E6</accession>
<dbReference type="SUPFAM" id="SSF56752">
    <property type="entry name" value="D-aminoacid aminotransferase-like PLP-dependent enzymes"/>
    <property type="match status" value="1"/>
</dbReference>
<dbReference type="AlphaFoldDB" id="A0A090U5E6"/>
<reference evidence="1 2" key="2">
    <citation type="submission" date="2014-09" db="EMBL/GenBank/DDBJ databases">
        <authorList>
            <consortium name="NBRP consortium"/>
            <person name="Sawabe T."/>
            <person name="Meirelles P."/>
            <person name="Nakanishi M."/>
            <person name="Sayaka M."/>
            <person name="Hattori M."/>
            <person name="Ohkuma M."/>
        </authorList>
    </citation>
    <scope>NUCLEOTIDE SEQUENCE [LARGE SCALE GENOMIC DNA]</scope>
    <source>
        <strain evidence="1 2">JCM 19240</strain>
    </source>
</reference>
<evidence type="ECO:0000313" key="2">
    <source>
        <dbReference type="Proteomes" id="UP000029224"/>
    </source>
</evidence>